<evidence type="ECO:0000313" key="12">
    <source>
        <dbReference type="EMBL" id="MFC7278684.1"/>
    </source>
</evidence>
<evidence type="ECO:0000256" key="4">
    <source>
        <dbReference type="ARBA" id="ARBA00022679"/>
    </source>
</evidence>
<keyword evidence="3" id="KW-0597">Phosphoprotein</keyword>
<name>A0ABW2I1E6_9ACTN</name>
<comment type="catalytic activity">
    <reaction evidence="1">
        <text>ATP + protein L-histidine = ADP + protein N-phospho-L-histidine.</text>
        <dbReference type="EC" id="2.7.13.3"/>
    </reaction>
</comment>
<dbReference type="Pfam" id="PF07730">
    <property type="entry name" value="HisKA_3"/>
    <property type="match status" value="1"/>
</dbReference>
<evidence type="ECO:0000256" key="2">
    <source>
        <dbReference type="ARBA" id="ARBA00012438"/>
    </source>
</evidence>
<organism evidence="12 13">
    <name type="scientific">Paractinoplanes rhizophilus</name>
    <dbReference type="NCBI Taxonomy" id="1416877"/>
    <lineage>
        <taxon>Bacteria</taxon>
        <taxon>Bacillati</taxon>
        <taxon>Actinomycetota</taxon>
        <taxon>Actinomycetes</taxon>
        <taxon>Micromonosporales</taxon>
        <taxon>Micromonosporaceae</taxon>
        <taxon>Paractinoplanes</taxon>
    </lineage>
</organism>
<evidence type="ECO:0000259" key="11">
    <source>
        <dbReference type="Pfam" id="PF07730"/>
    </source>
</evidence>
<evidence type="ECO:0000256" key="7">
    <source>
        <dbReference type="ARBA" id="ARBA00022840"/>
    </source>
</evidence>
<keyword evidence="9" id="KW-0472">Membrane</keyword>
<dbReference type="RefSeq" id="WP_378975762.1">
    <property type="nucleotide sequence ID" value="NZ_JBHTBJ010000036.1"/>
</dbReference>
<dbReference type="InterPro" id="IPR036890">
    <property type="entry name" value="HATPase_C_sf"/>
</dbReference>
<dbReference type="Proteomes" id="UP001596548">
    <property type="component" value="Unassembled WGS sequence"/>
</dbReference>
<evidence type="ECO:0000256" key="5">
    <source>
        <dbReference type="ARBA" id="ARBA00022741"/>
    </source>
</evidence>
<sequence>MLRPTNATLTILGAVLVTALGGILLLGVRGGVDPAHLVTISWLVLAYSVSGLVAWRCRPRNRFGPLMVLTGSAALAGSLIWAPEDSLLHTAGQALDVLPLVLIVHVFVTYPTGRLRGRAEKLIIGTGYAAAFGAQVAAMALGGLTPHRLTVVDRPEAALLLYRIELVVVSGVALAGVGLLMVRRRRHGRPLRRSLTLLVDSFAVGLVTIAVLLVVGVFGGPAFPVVQRISLFLLGVAPVAFLAGLLQARLARTAVAELVVALRADPADLRTPLAAALRDPSLSLLYWLPPFGTWAGQDGRAVGLPADHRRVTLIDEDGEPMAALVHDPALRDEPELLDAVSAAAGIALRSGRLQAQLRANVEELRGSRARVLEAGQRERQRLERDLHDGAQQRLVALSLNLGVLQSRLGEDPEAKALLAEARSEIAVSLAELRDLARGLHPAVVSAHGLAVAVESLVARAPVPVRLRVDLDGRVREAVEVAAYFVVCESLANVGKHAQASSATVEVTRTGDQIVVEVVDDGVGGADTERGTGLRGLADRVEALGGRLRVWTPRGGGTRVRAELPCG</sequence>
<evidence type="ECO:0000256" key="9">
    <source>
        <dbReference type="SAM" id="Phobius"/>
    </source>
</evidence>
<dbReference type="InterPro" id="IPR003594">
    <property type="entry name" value="HATPase_dom"/>
</dbReference>
<dbReference type="GO" id="GO:0016301">
    <property type="term" value="F:kinase activity"/>
    <property type="evidence" value="ECO:0007669"/>
    <property type="project" value="UniProtKB-KW"/>
</dbReference>
<dbReference type="CDD" id="cd16917">
    <property type="entry name" value="HATPase_UhpB-NarQ-NarX-like"/>
    <property type="match status" value="1"/>
</dbReference>
<evidence type="ECO:0000256" key="6">
    <source>
        <dbReference type="ARBA" id="ARBA00022777"/>
    </source>
</evidence>
<dbReference type="Gene3D" id="3.30.565.10">
    <property type="entry name" value="Histidine kinase-like ATPase, C-terminal domain"/>
    <property type="match status" value="1"/>
</dbReference>
<evidence type="ECO:0000313" key="13">
    <source>
        <dbReference type="Proteomes" id="UP001596548"/>
    </source>
</evidence>
<reference evidence="13" key="1">
    <citation type="journal article" date="2019" name="Int. J. Syst. Evol. Microbiol.">
        <title>The Global Catalogue of Microorganisms (GCM) 10K type strain sequencing project: providing services to taxonomists for standard genome sequencing and annotation.</title>
        <authorList>
            <consortium name="The Broad Institute Genomics Platform"/>
            <consortium name="The Broad Institute Genome Sequencing Center for Infectious Disease"/>
            <person name="Wu L."/>
            <person name="Ma J."/>
        </authorList>
    </citation>
    <scope>NUCLEOTIDE SEQUENCE [LARGE SCALE GENOMIC DNA]</scope>
    <source>
        <strain evidence="13">XZYJT-10</strain>
    </source>
</reference>
<keyword evidence="8" id="KW-0902">Two-component regulatory system</keyword>
<protein>
    <recommendedName>
        <fullName evidence="2">histidine kinase</fullName>
        <ecNumber evidence="2">2.7.13.3</ecNumber>
    </recommendedName>
</protein>
<gene>
    <name evidence="12" type="ORF">ACFQS1_32360</name>
</gene>
<feature type="transmembrane region" description="Helical" evidence="9">
    <location>
        <begin position="7"/>
        <end position="28"/>
    </location>
</feature>
<proteinExistence type="predicted"/>
<accession>A0ABW2I1E6</accession>
<feature type="transmembrane region" description="Helical" evidence="9">
    <location>
        <begin position="161"/>
        <end position="182"/>
    </location>
</feature>
<keyword evidence="7" id="KW-0067">ATP-binding</keyword>
<dbReference type="InterPro" id="IPR050482">
    <property type="entry name" value="Sensor_HK_TwoCompSys"/>
</dbReference>
<keyword evidence="6 12" id="KW-0418">Kinase</keyword>
<feature type="domain" description="Histidine kinase/HSP90-like ATPase" evidence="10">
    <location>
        <begin position="480"/>
        <end position="564"/>
    </location>
</feature>
<evidence type="ECO:0000256" key="8">
    <source>
        <dbReference type="ARBA" id="ARBA00023012"/>
    </source>
</evidence>
<keyword evidence="9" id="KW-0812">Transmembrane</keyword>
<dbReference type="Pfam" id="PF02518">
    <property type="entry name" value="HATPase_c"/>
    <property type="match status" value="1"/>
</dbReference>
<dbReference type="SUPFAM" id="SSF55874">
    <property type="entry name" value="ATPase domain of HSP90 chaperone/DNA topoisomerase II/histidine kinase"/>
    <property type="match status" value="1"/>
</dbReference>
<dbReference type="EC" id="2.7.13.3" evidence="2"/>
<feature type="transmembrane region" description="Helical" evidence="9">
    <location>
        <begin position="194"/>
        <end position="219"/>
    </location>
</feature>
<keyword evidence="13" id="KW-1185">Reference proteome</keyword>
<keyword evidence="9" id="KW-1133">Transmembrane helix</keyword>
<keyword evidence="4" id="KW-0808">Transferase</keyword>
<evidence type="ECO:0000256" key="3">
    <source>
        <dbReference type="ARBA" id="ARBA00022553"/>
    </source>
</evidence>
<dbReference type="PANTHER" id="PTHR24421:SF10">
    <property type="entry name" value="NITRATE_NITRITE SENSOR PROTEIN NARQ"/>
    <property type="match status" value="1"/>
</dbReference>
<feature type="transmembrane region" description="Helical" evidence="9">
    <location>
        <begin position="62"/>
        <end position="81"/>
    </location>
</feature>
<feature type="transmembrane region" description="Helical" evidence="9">
    <location>
        <begin position="225"/>
        <end position="246"/>
    </location>
</feature>
<feature type="transmembrane region" description="Helical" evidence="9">
    <location>
        <begin position="87"/>
        <end position="110"/>
    </location>
</feature>
<dbReference type="Gene3D" id="1.20.5.1930">
    <property type="match status" value="1"/>
</dbReference>
<dbReference type="EMBL" id="JBHTBJ010000036">
    <property type="protein sequence ID" value="MFC7278684.1"/>
    <property type="molecule type" value="Genomic_DNA"/>
</dbReference>
<feature type="domain" description="Signal transduction histidine kinase subgroup 3 dimerisation and phosphoacceptor" evidence="11">
    <location>
        <begin position="378"/>
        <end position="442"/>
    </location>
</feature>
<dbReference type="InterPro" id="IPR011712">
    <property type="entry name" value="Sig_transdc_His_kin_sub3_dim/P"/>
</dbReference>
<evidence type="ECO:0000259" key="10">
    <source>
        <dbReference type="Pfam" id="PF02518"/>
    </source>
</evidence>
<keyword evidence="5" id="KW-0547">Nucleotide-binding</keyword>
<feature type="transmembrane region" description="Helical" evidence="9">
    <location>
        <begin position="34"/>
        <end position="55"/>
    </location>
</feature>
<evidence type="ECO:0000256" key="1">
    <source>
        <dbReference type="ARBA" id="ARBA00000085"/>
    </source>
</evidence>
<dbReference type="PANTHER" id="PTHR24421">
    <property type="entry name" value="NITRATE/NITRITE SENSOR PROTEIN NARX-RELATED"/>
    <property type="match status" value="1"/>
</dbReference>
<feature type="transmembrane region" description="Helical" evidence="9">
    <location>
        <begin position="122"/>
        <end position="141"/>
    </location>
</feature>
<comment type="caution">
    <text evidence="12">The sequence shown here is derived from an EMBL/GenBank/DDBJ whole genome shotgun (WGS) entry which is preliminary data.</text>
</comment>